<dbReference type="InterPro" id="IPR018060">
    <property type="entry name" value="HTH_AraC"/>
</dbReference>
<dbReference type="PANTHER" id="PTHR43436:SF1">
    <property type="entry name" value="TRANSCRIPTIONAL REGULATORY PROTEIN"/>
    <property type="match status" value="1"/>
</dbReference>
<keyword evidence="2" id="KW-0804">Transcription</keyword>
<dbReference type="PROSITE" id="PS01124">
    <property type="entry name" value="HTH_ARAC_FAMILY_2"/>
    <property type="match status" value="1"/>
</dbReference>
<dbReference type="GO" id="GO:0043565">
    <property type="term" value="F:sequence-specific DNA binding"/>
    <property type="evidence" value="ECO:0007669"/>
    <property type="project" value="InterPro"/>
</dbReference>
<sequence>MRHTLDREVVATDIPGLFLFRQDAPTRPINCMYEPGVALVLQGAKRVLLGDECYDYRAHQFVITSLDLPALSQVVEASPERPCLGMRLGLDLRSVAEMVLDSRQVQQRTQQPGGRGLEVGHADAALLDAFHRLLSLLDAPQDIAVMAPLVQREIIYRLLMSDQGARLRHIASAGSHGHRVARAIDWIKAHYAEPLRVQELAARVQMSVSSFHLHFRQLTSMSPLQYQKWLRLNEARRLMLVEGRDASTAAARVGYESPSQFSREYKRLFGVPPRRDMESLRSAPLAGIVPAEARAPATMHY</sequence>
<dbReference type="OrthoDB" id="34150at2"/>
<dbReference type="InterPro" id="IPR009594">
    <property type="entry name" value="Tscrpt_reg_HTH_AraC_N"/>
</dbReference>
<evidence type="ECO:0000259" key="3">
    <source>
        <dbReference type="PROSITE" id="PS01124"/>
    </source>
</evidence>
<dbReference type="GO" id="GO:0003700">
    <property type="term" value="F:DNA-binding transcription factor activity"/>
    <property type="evidence" value="ECO:0007669"/>
    <property type="project" value="InterPro"/>
</dbReference>
<dbReference type="Proteomes" id="UP000239406">
    <property type="component" value="Unassembled WGS sequence"/>
</dbReference>
<gene>
    <name evidence="4" type="ORF">C1702_12195</name>
</gene>
<evidence type="ECO:0000313" key="5">
    <source>
        <dbReference type="Proteomes" id="UP000239406"/>
    </source>
</evidence>
<comment type="caution">
    <text evidence="4">The sequence shown here is derived from an EMBL/GenBank/DDBJ whole genome shotgun (WGS) entry which is preliminary data.</text>
</comment>
<dbReference type="InterPro" id="IPR009057">
    <property type="entry name" value="Homeodomain-like_sf"/>
</dbReference>
<dbReference type="Gene3D" id="1.10.10.60">
    <property type="entry name" value="Homeodomain-like"/>
    <property type="match status" value="2"/>
</dbReference>
<name>A0A2S5T3D4_9BURK</name>
<protein>
    <submittedName>
        <fullName evidence="4">AraC family transcriptional regulator</fullName>
    </submittedName>
</protein>
<evidence type="ECO:0000256" key="1">
    <source>
        <dbReference type="ARBA" id="ARBA00023015"/>
    </source>
</evidence>
<evidence type="ECO:0000313" key="4">
    <source>
        <dbReference type="EMBL" id="PPE69482.1"/>
    </source>
</evidence>
<keyword evidence="1" id="KW-0805">Transcription regulation</keyword>
<keyword evidence="5" id="KW-1185">Reference proteome</keyword>
<dbReference type="SMART" id="SM00342">
    <property type="entry name" value="HTH_ARAC"/>
    <property type="match status" value="1"/>
</dbReference>
<dbReference type="PANTHER" id="PTHR43436">
    <property type="entry name" value="ARAC-FAMILY TRANSCRIPTIONAL REGULATOR"/>
    <property type="match status" value="1"/>
</dbReference>
<reference evidence="4 5" key="1">
    <citation type="submission" date="2018-02" db="EMBL/GenBank/DDBJ databases">
        <title>Reclassifiation of [Polyangium] brachysporum DSM 7029 as Guopingzhaonella breviflexa gen. nov., sp. nov., a member of the family Comamonadaceae.</title>
        <authorList>
            <person name="Tang B."/>
        </authorList>
    </citation>
    <scope>NUCLEOTIDE SEQUENCE [LARGE SCALE GENOMIC DNA]</scope>
    <source>
        <strain evidence="4 5">DSM 15344</strain>
    </source>
</reference>
<dbReference type="EMBL" id="PSNY01000012">
    <property type="protein sequence ID" value="PPE69482.1"/>
    <property type="molecule type" value="Genomic_DNA"/>
</dbReference>
<evidence type="ECO:0000256" key="2">
    <source>
        <dbReference type="ARBA" id="ARBA00023163"/>
    </source>
</evidence>
<accession>A0A2S5T3D4</accession>
<dbReference type="Pfam" id="PF12833">
    <property type="entry name" value="HTH_18"/>
    <property type="match status" value="1"/>
</dbReference>
<dbReference type="AlphaFoldDB" id="A0A2S5T3D4"/>
<proteinExistence type="predicted"/>
<dbReference type="SUPFAM" id="SSF46689">
    <property type="entry name" value="Homeodomain-like"/>
    <property type="match status" value="2"/>
</dbReference>
<organism evidence="4 5">
    <name type="scientific">Caldimonas thermodepolymerans</name>
    <dbReference type="NCBI Taxonomy" id="215580"/>
    <lineage>
        <taxon>Bacteria</taxon>
        <taxon>Pseudomonadati</taxon>
        <taxon>Pseudomonadota</taxon>
        <taxon>Betaproteobacteria</taxon>
        <taxon>Burkholderiales</taxon>
        <taxon>Sphaerotilaceae</taxon>
        <taxon>Caldimonas</taxon>
    </lineage>
</organism>
<dbReference type="Pfam" id="PF06719">
    <property type="entry name" value="AraC_N"/>
    <property type="match status" value="1"/>
</dbReference>
<feature type="domain" description="HTH araC/xylS-type" evidence="3">
    <location>
        <begin position="181"/>
        <end position="279"/>
    </location>
</feature>